<organism evidence="4 5">
    <name type="scientific">Sphingopyxis fribergensis</name>
    <dbReference type="NCBI Taxonomy" id="1515612"/>
    <lineage>
        <taxon>Bacteria</taxon>
        <taxon>Pseudomonadati</taxon>
        <taxon>Pseudomonadota</taxon>
        <taxon>Alphaproteobacteria</taxon>
        <taxon>Sphingomonadales</taxon>
        <taxon>Sphingomonadaceae</taxon>
        <taxon>Sphingopyxis</taxon>
    </lineage>
</organism>
<feature type="transmembrane region" description="Helical" evidence="1">
    <location>
        <begin position="53"/>
        <end position="78"/>
    </location>
</feature>
<feature type="domain" description="Inner membrane protein YqiJ OB-fold" evidence="2">
    <location>
        <begin position="135"/>
        <end position="196"/>
    </location>
</feature>
<feature type="transmembrane region" description="Helical" evidence="1">
    <location>
        <begin position="12"/>
        <end position="32"/>
    </location>
</feature>
<evidence type="ECO:0000256" key="1">
    <source>
        <dbReference type="SAM" id="Phobius"/>
    </source>
</evidence>
<dbReference type="HOGENOM" id="CLU_100961_0_0_5"/>
<gene>
    <name evidence="4" type="ORF">SKP52_18700</name>
</gene>
<accession>A0A0A7PKT3</accession>
<evidence type="ECO:0000313" key="5">
    <source>
        <dbReference type="Proteomes" id="UP000030907"/>
    </source>
</evidence>
<keyword evidence="5" id="KW-1185">Reference proteome</keyword>
<reference evidence="4 5" key="1">
    <citation type="journal article" date="2015" name="Int. J. Syst. Evol. Microbiol.">
        <title>Description of Sphingopyxis fribergensis sp. nov. - a soil bacterium with the ability to degrade styrene and phenylacetic acid.</title>
        <authorList>
            <person name="Oelschlagel M."/>
            <person name="Ruckert C."/>
            <person name="Kalinowski J."/>
            <person name="Schmidt G."/>
            <person name="Schlomann M."/>
            <person name="Tischler D."/>
        </authorList>
    </citation>
    <scope>NUCLEOTIDE SEQUENCE [LARGE SCALE GENOMIC DNA]</scope>
    <source>
        <strain evidence="4 5">Kp5.2</strain>
    </source>
</reference>
<keyword evidence="1" id="KW-0472">Membrane</keyword>
<dbReference type="KEGG" id="sphk:SKP52_18700"/>
<dbReference type="RefSeq" id="WP_039577259.1">
    <property type="nucleotide sequence ID" value="NZ_CP009122.1"/>
</dbReference>
<dbReference type="EMBL" id="CP009122">
    <property type="protein sequence ID" value="AJA10610.1"/>
    <property type="molecule type" value="Genomic_DNA"/>
</dbReference>
<keyword evidence="1" id="KW-0812">Transmembrane</keyword>
<keyword evidence="1" id="KW-1133">Transmembrane helix</keyword>
<dbReference type="Proteomes" id="UP000030907">
    <property type="component" value="Chromosome"/>
</dbReference>
<evidence type="ECO:0000313" key="4">
    <source>
        <dbReference type="EMBL" id="AJA10610.1"/>
    </source>
</evidence>
<dbReference type="InterPro" id="IPR048376">
    <property type="entry name" value="YqiJ_N"/>
</dbReference>
<evidence type="ECO:0008006" key="6">
    <source>
        <dbReference type="Google" id="ProtNLM"/>
    </source>
</evidence>
<name>A0A0A7PKT3_9SPHN</name>
<dbReference type="InterPro" id="IPR010840">
    <property type="entry name" value="YqiJ_OB"/>
</dbReference>
<dbReference type="Pfam" id="PF07290">
    <property type="entry name" value="YqiJ_OB"/>
    <property type="match status" value="1"/>
</dbReference>
<evidence type="ECO:0000259" key="3">
    <source>
        <dbReference type="Pfam" id="PF21001"/>
    </source>
</evidence>
<dbReference type="AlphaFoldDB" id="A0A0A7PKT3"/>
<dbReference type="Pfam" id="PF21001">
    <property type="entry name" value="YqiJ_N"/>
    <property type="match status" value="1"/>
</dbReference>
<dbReference type="OrthoDB" id="7207054at2"/>
<proteinExistence type="predicted"/>
<evidence type="ECO:0000259" key="2">
    <source>
        <dbReference type="Pfam" id="PF07290"/>
    </source>
</evidence>
<feature type="transmembrane region" description="Helical" evidence="1">
    <location>
        <begin position="98"/>
        <end position="119"/>
    </location>
</feature>
<feature type="domain" description="Inner membrane protein YqiJ N-terminal" evidence="3">
    <location>
        <begin position="10"/>
        <end position="111"/>
    </location>
</feature>
<dbReference type="STRING" id="1515612.SKP52_18700"/>
<protein>
    <recommendedName>
        <fullName evidence="6">Inner membrane protein YqiJ</fullName>
    </recommendedName>
</protein>
<sequence>MLDLLLAPENVIFSAALLLMLLIGAVQAIGLAGDIDADVHGDTDGDIGFADTLLAWAGIGRVPFLMWLVIFLALFGALGLGLQQLMTALTGGAGTNLLMVPLTAVAALPVTGGAARLVARVLPGLETTAIERDDLVGRFAEISIGTASVGNPARACVTDLHGQPHQIMVEPDSADQIFQTGESVLLVKREGDIFKAFTRGDFYLPRLD</sequence>